<accession>A0A0D0ATC7</accession>
<organism evidence="1 2">
    <name type="scientific">Suillus luteus UH-Slu-Lm8-n1</name>
    <dbReference type="NCBI Taxonomy" id="930992"/>
    <lineage>
        <taxon>Eukaryota</taxon>
        <taxon>Fungi</taxon>
        <taxon>Dikarya</taxon>
        <taxon>Basidiomycota</taxon>
        <taxon>Agaricomycotina</taxon>
        <taxon>Agaricomycetes</taxon>
        <taxon>Agaricomycetidae</taxon>
        <taxon>Boletales</taxon>
        <taxon>Suillineae</taxon>
        <taxon>Suillaceae</taxon>
        <taxon>Suillus</taxon>
    </lineage>
</organism>
<dbReference type="STRING" id="930992.A0A0D0ATC7"/>
<proteinExistence type="predicted"/>
<evidence type="ECO:0000313" key="1">
    <source>
        <dbReference type="EMBL" id="KIK44966.1"/>
    </source>
</evidence>
<dbReference type="InParanoid" id="A0A0D0ATC7"/>
<dbReference type="HOGENOM" id="CLU_2392076_0_0_1"/>
<dbReference type="OrthoDB" id="2653390at2759"/>
<dbReference type="Proteomes" id="UP000054485">
    <property type="component" value="Unassembled WGS sequence"/>
</dbReference>
<gene>
    <name evidence="1" type="ORF">CY34DRAFT_586192</name>
</gene>
<dbReference type="EMBL" id="KN835181">
    <property type="protein sequence ID" value="KIK44966.1"/>
    <property type="molecule type" value="Genomic_DNA"/>
</dbReference>
<name>A0A0D0ATC7_9AGAM</name>
<dbReference type="AlphaFoldDB" id="A0A0D0ATC7"/>
<keyword evidence="2" id="KW-1185">Reference proteome</keyword>
<reference evidence="1 2" key="1">
    <citation type="submission" date="2014-04" db="EMBL/GenBank/DDBJ databases">
        <authorList>
            <consortium name="DOE Joint Genome Institute"/>
            <person name="Kuo A."/>
            <person name="Ruytinx J."/>
            <person name="Rineau F."/>
            <person name="Colpaert J."/>
            <person name="Kohler A."/>
            <person name="Nagy L.G."/>
            <person name="Floudas D."/>
            <person name="Copeland A."/>
            <person name="Barry K.W."/>
            <person name="Cichocki N."/>
            <person name="Veneault-Fourrey C."/>
            <person name="LaButti K."/>
            <person name="Lindquist E.A."/>
            <person name="Lipzen A."/>
            <person name="Lundell T."/>
            <person name="Morin E."/>
            <person name="Murat C."/>
            <person name="Sun H."/>
            <person name="Tunlid A."/>
            <person name="Henrissat B."/>
            <person name="Grigoriev I.V."/>
            <person name="Hibbett D.S."/>
            <person name="Martin F."/>
            <person name="Nordberg H.P."/>
            <person name="Cantor M.N."/>
            <person name="Hua S.X."/>
        </authorList>
    </citation>
    <scope>NUCLEOTIDE SEQUENCE [LARGE SCALE GENOMIC DNA]</scope>
    <source>
        <strain evidence="1 2">UH-Slu-Lm8-n1</strain>
    </source>
</reference>
<reference evidence="2" key="2">
    <citation type="submission" date="2015-01" db="EMBL/GenBank/DDBJ databases">
        <title>Evolutionary Origins and Diversification of the Mycorrhizal Mutualists.</title>
        <authorList>
            <consortium name="DOE Joint Genome Institute"/>
            <consortium name="Mycorrhizal Genomics Consortium"/>
            <person name="Kohler A."/>
            <person name="Kuo A."/>
            <person name="Nagy L.G."/>
            <person name="Floudas D."/>
            <person name="Copeland A."/>
            <person name="Barry K.W."/>
            <person name="Cichocki N."/>
            <person name="Veneault-Fourrey C."/>
            <person name="LaButti K."/>
            <person name="Lindquist E.A."/>
            <person name="Lipzen A."/>
            <person name="Lundell T."/>
            <person name="Morin E."/>
            <person name="Murat C."/>
            <person name="Riley R."/>
            <person name="Ohm R."/>
            <person name="Sun H."/>
            <person name="Tunlid A."/>
            <person name="Henrissat B."/>
            <person name="Grigoriev I.V."/>
            <person name="Hibbett D.S."/>
            <person name="Martin F."/>
        </authorList>
    </citation>
    <scope>NUCLEOTIDE SEQUENCE [LARGE SCALE GENOMIC DNA]</scope>
    <source>
        <strain evidence="2">UH-Slu-Lm8-n1</strain>
    </source>
</reference>
<sequence length="95" mass="10748">MNEFQIDPSKVEKIEPVRHYPKWEPDVETRIAESVKEAVKDDTLATEELRVYSDGSLVEGGVGAAAVLMRGEEVIKRKRLHLGKAEEHTVYEAEL</sequence>
<evidence type="ECO:0000313" key="2">
    <source>
        <dbReference type="Proteomes" id="UP000054485"/>
    </source>
</evidence>
<feature type="non-terminal residue" evidence="1">
    <location>
        <position position="95"/>
    </location>
</feature>
<protein>
    <submittedName>
        <fullName evidence="1">Uncharacterized protein</fullName>
    </submittedName>
</protein>